<evidence type="ECO:0000313" key="2">
    <source>
        <dbReference type="EMBL" id="QEA43647.1"/>
    </source>
</evidence>
<proteinExistence type="predicted"/>
<keyword evidence="3" id="KW-1185">Reference proteome</keyword>
<dbReference type="SUPFAM" id="SSF158560">
    <property type="entry name" value="BH3980-like"/>
    <property type="match status" value="1"/>
</dbReference>
<gene>
    <name evidence="2" type="ORF">FGL83_02560</name>
</gene>
<feature type="transmembrane region" description="Helical" evidence="1">
    <location>
        <begin position="88"/>
        <end position="108"/>
    </location>
</feature>
<sequence>MNTNQMIEENNQLRQRLNDENKAYYNDLLLYLRFQSVSRDEAQIESFLLAVLQDILAAQKDGLSAVDYFGKEPKEVADAFLAEVPRNFWAVIKLALIAVGSYMGITIFPTLTTTGKPTDVGAMLIAGLYTLLMIMILFKYLAVTIYRVSTWRLHKVMQWLIWCLIGIIALAPLSLITILVKTPVRISLDGIWGIGVILLGWLIGGIVYLRLTDKQMWTPFVIVALAFGIMGIIARIPHFDALLSMKSGRYLYAGLMVIVMIVFYLMSYFAVKKMKKSE</sequence>
<dbReference type="GeneID" id="66531060"/>
<dbReference type="Proteomes" id="UP000321298">
    <property type="component" value="Chromosome"/>
</dbReference>
<dbReference type="EMBL" id="CP042387">
    <property type="protein sequence ID" value="QEA43647.1"/>
    <property type="molecule type" value="Genomic_DNA"/>
</dbReference>
<feature type="transmembrane region" description="Helical" evidence="1">
    <location>
        <begin position="191"/>
        <end position="209"/>
    </location>
</feature>
<feature type="transmembrane region" description="Helical" evidence="1">
    <location>
        <begin position="250"/>
        <end position="271"/>
    </location>
</feature>
<name>A0AAP9EBB1_LEULA</name>
<organism evidence="2 3">
    <name type="scientific">Leuconostoc lactis</name>
    <dbReference type="NCBI Taxonomy" id="1246"/>
    <lineage>
        <taxon>Bacteria</taxon>
        <taxon>Bacillati</taxon>
        <taxon>Bacillota</taxon>
        <taxon>Bacilli</taxon>
        <taxon>Lactobacillales</taxon>
        <taxon>Lactobacillaceae</taxon>
        <taxon>Leuconostoc</taxon>
    </lineage>
</organism>
<dbReference type="RefSeq" id="WP_147000817.1">
    <property type="nucleotide sequence ID" value="NZ_CP042387.1"/>
</dbReference>
<feature type="transmembrane region" description="Helical" evidence="1">
    <location>
        <begin position="120"/>
        <end position="138"/>
    </location>
</feature>
<feature type="transmembrane region" description="Helical" evidence="1">
    <location>
        <begin position="159"/>
        <end position="179"/>
    </location>
</feature>
<feature type="transmembrane region" description="Helical" evidence="1">
    <location>
        <begin position="216"/>
        <end position="238"/>
    </location>
</feature>
<reference evidence="2 3" key="1">
    <citation type="submission" date="2019-06" db="EMBL/GenBank/DDBJ databases">
        <title>Genome analyses of bacteria isolated from kimchi.</title>
        <authorList>
            <person name="Lee S."/>
            <person name="Ahn S."/>
            <person name="Roh S."/>
        </authorList>
    </citation>
    <scope>NUCLEOTIDE SEQUENCE [LARGE SCALE GENOMIC DNA]</scope>
    <source>
        <strain evidence="2 3">CBA3625</strain>
    </source>
</reference>
<protein>
    <recommendedName>
        <fullName evidence="4">DUF1129 family protein</fullName>
    </recommendedName>
</protein>
<keyword evidence="1" id="KW-1133">Transmembrane helix</keyword>
<keyword evidence="1" id="KW-0812">Transmembrane</keyword>
<evidence type="ECO:0000256" key="1">
    <source>
        <dbReference type="SAM" id="Phobius"/>
    </source>
</evidence>
<keyword evidence="1" id="KW-0472">Membrane</keyword>
<evidence type="ECO:0008006" key="4">
    <source>
        <dbReference type="Google" id="ProtNLM"/>
    </source>
</evidence>
<accession>A0AAP9EBB1</accession>
<evidence type="ECO:0000313" key="3">
    <source>
        <dbReference type="Proteomes" id="UP000321298"/>
    </source>
</evidence>
<dbReference type="AlphaFoldDB" id="A0AAP9EBB1"/>